<evidence type="ECO:0008006" key="3">
    <source>
        <dbReference type="Google" id="ProtNLM"/>
    </source>
</evidence>
<accession>A0ABR6BT98</accession>
<dbReference type="EMBL" id="JACJID010000006">
    <property type="protein sequence ID" value="MBA8930038.1"/>
    <property type="molecule type" value="Genomic_DNA"/>
</dbReference>
<dbReference type="InterPro" id="IPR021456">
    <property type="entry name" value="DUF3107"/>
</dbReference>
<gene>
    <name evidence="1" type="ORF">BC739_007271</name>
</gene>
<dbReference type="Proteomes" id="UP000517916">
    <property type="component" value="Unassembled WGS sequence"/>
</dbReference>
<evidence type="ECO:0000313" key="1">
    <source>
        <dbReference type="EMBL" id="MBA8930038.1"/>
    </source>
</evidence>
<reference evidence="1 2" key="1">
    <citation type="submission" date="2020-08" db="EMBL/GenBank/DDBJ databases">
        <title>Genomic Encyclopedia of Archaeal and Bacterial Type Strains, Phase II (KMG-II): from individual species to whole genera.</title>
        <authorList>
            <person name="Goeker M."/>
        </authorList>
    </citation>
    <scope>NUCLEOTIDE SEQUENCE [LARGE SCALE GENOMIC DNA]</scope>
    <source>
        <strain evidence="1 2">DSM 43850</strain>
    </source>
</reference>
<name>A0ABR6BT98_9PSEU</name>
<keyword evidence="2" id="KW-1185">Reference proteome</keyword>
<organism evidence="1 2">
    <name type="scientific">Kutzneria viridogrisea</name>
    <dbReference type="NCBI Taxonomy" id="47990"/>
    <lineage>
        <taxon>Bacteria</taxon>
        <taxon>Bacillati</taxon>
        <taxon>Actinomycetota</taxon>
        <taxon>Actinomycetes</taxon>
        <taxon>Pseudonocardiales</taxon>
        <taxon>Pseudonocardiaceae</taxon>
        <taxon>Kutzneria</taxon>
    </lineage>
</organism>
<dbReference type="Pfam" id="PF11305">
    <property type="entry name" value="DUF3107"/>
    <property type="match status" value="1"/>
</dbReference>
<evidence type="ECO:0000313" key="2">
    <source>
        <dbReference type="Proteomes" id="UP000517916"/>
    </source>
</evidence>
<proteinExistence type="predicted"/>
<sequence>MIRRSAVEIKIGVVESPRELVVASDLSPDEVEALVSDSLTGKTGLLTLVDEKGRRFVIPSSRVAYVEIGAPDARRVGFAVGK</sequence>
<comment type="caution">
    <text evidence="1">The sequence shown here is derived from an EMBL/GenBank/DDBJ whole genome shotgun (WGS) entry which is preliminary data.</text>
</comment>
<protein>
    <recommendedName>
        <fullName evidence="3">DUF3107 domain-containing protein</fullName>
    </recommendedName>
</protein>